<evidence type="ECO:0000313" key="3">
    <source>
        <dbReference type="Proteomes" id="UP000660262"/>
    </source>
</evidence>
<dbReference type="Proteomes" id="UP000660262">
    <property type="component" value="Unassembled WGS sequence"/>
</dbReference>
<feature type="compositionally biased region" description="Polar residues" evidence="1">
    <location>
        <begin position="260"/>
        <end position="269"/>
    </location>
</feature>
<dbReference type="InterPro" id="IPR050600">
    <property type="entry name" value="SETD3_SETD6_MTase"/>
</dbReference>
<evidence type="ECO:0000313" key="2">
    <source>
        <dbReference type="EMBL" id="GHP06138.1"/>
    </source>
</evidence>
<proteinExistence type="predicted"/>
<gene>
    <name evidence="2" type="ORF">PPROV_000488500</name>
</gene>
<accession>A0A830HH22</accession>
<dbReference type="PANTHER" id="PTHR13271">
    <property type="entry name" value="UNCHARACTERIZED PUTATIVE METHYLTRANSFERASE"/>
    <property type="match status" value="1"/>
</dbReference>
<sequence length="586" mass="62097">MTALHAAEEEWRSLALDTERLCEEELPATPDILPSWRRLREALHRLEHVENTINTSALGEELGDLSSSKGSPAASRQERLDDLMTWLQQKHGAFDDEDNHDSSSKPLVRAAATGTEGGGGLIAARKCDAGDVIARVPRKAMITEDDALDDPLVSAILNVDALPALVPALAITLHLLRLTAAVESGDDECELAPYVRALPHFDCTNNDGVSIPANWDDDAIELLTGVPDAAAAAYKSERDLVRQYFRMHRALDAASEGRPNATSADTHSGSAWHKKGLPKSLALAPGTLTWRQFRRVAGCVSTRVNDLPPANGVSKANARAKTRKTTAQPTEAHKRARALASSRPSRLALVPLFDLANHDAALRPSIAPHAAAAGLARDDGALVFAAPVPCDEGEELRMFYGERAAISSLVHNGFVATMPGTIDQPPYVLGDDALLAGGDIERLKMALAASAGAVRLLASDGVHVCAGTSAWLDACVASLQAQEDDAASFKSAVRNVVMHAVSSRKDPDAAPVPVAIMTLNEKHKSALRRIVSSVVEAWHPSVLSRLRRGGSSNSGGIGVGSVCDSVSRLVSSLGGDAVVKLYDSLP</sequence>
<feature type="region of interest" description="Disordered" evidence="1">
    <location>
        <begin position="255"/>
        <end position="274"/>
    </location>
</feature>
<feature type="region of interest" description="Disordered" evidence="1">
    <location>
        <begin position="310"/>
        <end position="333"/>
    </location>
</feature>
<dbReference type="PANTHER" id="PTHR13271:SF151">
    <property type="entry name" value="SET DOMAIN-CONTAINING PROTEIN 4"/>
    <property type="match status" value="1"/>
</dbReference>
<comment type="caution">
    <text evidence="2">The sequence shown here is derived from an EMBL/GenBank/DDBJ whole genome shotgun (WGS) entry which is preliminary data.</text>
</comment>
<reference evidence="2" key="1">
    <citation type="submission" date="2020-10" db="EMBL/GenBank/DDBJ databases">
        <title>Unveiling of a novel bifunctional photoreceptor, Dualchrome1, isolated from a cosmopolitan green alga.</title>
        <authorList>
            <person name="Suzuki S."/>
            <person name="Kawachi M."/>
        </authorList>
    </citation>
    <scope>NUCLEOTIDE SEQUENCE</scope>
    <source>
        <strain evidence="2">NIES 2893</strain>
    </source>
</reference>
<dbReference type="SUPFAM" id="SSF82199">
    <property type="entry name" value="SET domain"/>
    <property type="match status" value="1"/>
</dbReference>
<dbReference type="OrthoDB" id="341421at2759"/>
<dbReference type="AlphaFoldDB" id="A0A830HH22"/>
<organism evidence="2 3">
    <name type="scientific">Pycnococcus provasolii</name>
    <dbReference type="NCBI Taxonomy" id="41880"/>
    <lineage>
        <taxon>Eukaryota</taxon>
        <taxon>Viridiplantae</taxon>
        <taxon>Chlorophyta</taxon>
        <taxon>Pseudoscourfieldiophyceae</taxon>
        <taxon>Pseudoscourfieldiales</taxon>
        <taxon>Pycnococcaceae</taxon>
        <taxon>Pycnococcus</taxon>
    </lineage>
</organism>
<dbReference type="Gene3D" id="3.90.1410.10">
    <property type="entry name" value="set domain protein methyltransferase, domain 1"/>
    <property type="match status" value="1"/>
</dbReference>
<keyword evidence="2" id="KW-0489">Methyltransferase</keyword>
<name>A0A830HH22_9CHLO</name>
<protein>
    <submittedName>
        <fullName evidence="2">Histone-lysine N-methyltransferase setd3</fullName>
    </submittedName>
</protein>
<dbReference type="InterPro" id="IPR046341">
    <property type="entry name" value="SET_dom_sf"/>
</dbReference>
<keyword evidence="3" id="KW-1185">Reference proteome</keyword>
<keyword evidence="2" id="KW-0808">Transferase</keyword>
<evidence type="ECO:0000256" key="1">
    <source>
        <dbReference type="SAM" id="MobiDB-lite"/>
    </source>
</evidence>
<dbReference type="EMBL" id="BNJQ01000012">
    <property type="protein sequence ID" value="GHP06138.1"/>
    <property type="molecule type" value="Genomic_DNA"/>
</dbReference>
<dbReference type="GO" id="GO:0016279">
    <property type="term" value="F:protein-lysine N-methyltransferase activity"/>
    <property type="evidence" value="ECO:0007669"/>
    <property type="project" value="TreeGrafter"/>
</dbReference>
<dbReference type="GO" id="GO:0032259">
    <property type="term" value="P:methylation"/>
    <property type="evidence" value="ECO:0007669"/>
    <property type="project" value="UniProtKB-KW"/>
</dbReference>